<dbReference type="Proteomes" id="UP001501496">
    <property type="component" value="Unassembled WGS sequence"/>
</dbReference>
<organism evidence="1 2">
    <name type="scientific">Postechiella marina</name>
    <dbReference type="NCBI Taxonomy" id="943941"/>
    <lineage>
        <taxon>Bacteria</taxon>
        <taxon>Pseudomonadati</taxon>
        <taxon>Bacteroidota</taxon>
        <taxon>Flavobacteriia</taxon>
        <taxon>Flavobacteriales</taxon>
        <taxon>Flavobacteriaceae</taxon>
        <taxon>Postechiella</taxon>
    </lineage>
</organism>
<reference evidence="2" key="1">
    <citation type="journal article" date="2019" name="Int. J. Syst. Evol. Microbiol.">
        <title>The Global Catalogue of Microorganisms (GCM) 10K type strain sequencing project: providing services to taxonomists for standard genome sequencing and annotation.</title>
        <authorList>
            <consortium name="The Broad Institute Genomics Platform"/>
            <consortium name="The Broad Institute Genome Sequencing Center for Infectious Disease"/>
            <person name="Wu L."/>
            <person name="Ma J."/>
        </authorList>
    </citation>
    <scope>NUCLEOTIDE SEQUENCE [LARGE SCALE GENOMIC DNA]</scope>
    <source>
        <strain evidence="2">JCM 17630</strain>
    </source>
</reference>
<keyword evidence="2" id="KW-1185">Reference proteome</keyword>
<evidence type="ECO:0000313" key="1">
    <source>
        <dbReference type="EMBL" id="GAA4232361.1"/>
    </source>
</evidence>
<accession>A0ABP8C2A5</accession>
<dbReference type="EMBL" id="BAABCA010000001">
    <property type="protein sequence ID" value="GAA4232361.1"/>
    <property type="molecule type" value="Genomic_DNA"/>
</dbReference>
<sequence>MSSLDFPKPLPELNLPKKEFSMFPSEEFANPGELYTKKLEKIEKALLPEGHGENSGLKEDAYWGDYRTTSKYINIQYRDHGMIDGDLLRVIVNGDVIRSREYLSRGFNGFKLNLEEGFNKIEFYAINEGSALPNTAQYRIVDDKSSVITGKVWALAAGVKVTIIIIKE</sequence>
<comment type="caution">
    <text evidence="1">The sequence shown here is derived from an EMBL/GenBank/DDBJ whole genome shotgun (WGS) entry which is preliminary data.</text>
</comment>
<name>A0ABP8C2A5_9FLAO</name>
<gene>
    <name evidence="1" type="ORF">GCM10022291_07000</name>
</gene>
<protein>
    <submittedName>
        <fullName evidence="1">Uncharacterized protein</fullName>
    </submittedName>
</protein>
<evidence type="ECO:0000313" key="2">
    <source>
        <dbReference type="Proteomes" id="UP001501496"/>
    </source>
</evidence>
<proteinExistence type="predicted"/>